<organism evidence="10 11">
    <name type="scientific">Caloranaerobacter azorensis H53214</name>
    <dbReference type="NCBI Taxonomy" id="1156417"/>
    <lineage>
        <taxon>Bacteria</taxon>
        <taxon>Bacillati</taxon>
        <taxon>Bacillota</taxon>
        <taxon>Tissierellia</taxon>
        <taxon>Tissierellales</taxon>
        <taxon>Thermohalobacteraceae</taxon>
        <taxon>Caloranaerobacter</taxon>
    </lineage>
</organism>
<comment type="function">
    <text evidence="2">Ferredoxins are iron-sulfur proteins that transfer electrons in a wide variety of metabolic reactions.</text>
</comment>
<feature type="domain" description="4Fe-4S ferredoxin-type" evidence="9">
    <location>
        <begin position="1"/>
        <end position="28"/>
    </location>
</feature>
<dbReference type="PANTHER" id="PTHR24960:SF79">
    <property type="entry name" value="PHOTOSYSTEM I IRON-SULFUR CENTER"/>
    <property type="match status" value="1"/>
</dbReference>
<evidence type="ECO:0000256" key="2">
    <source>
        <dbReference type="ARBA" id="ARBA00003532"/>
    </source>
</evidence>
<keyword evidence="7" id="KW-0408">Iron</keyword>
<gene>
    <name evidence="10" type="ORF">Y919_03830</name>
</gene>
<name>A0A096BI48_9FIRM</name>
<dbReference type="SUPFAM" id="SSF54862">
    <property type="entry name" value="4Fe-4S ferredoxins"/>
    <property type="match status" value="1"/>
</dbReference>
<dbReference type="STRING" id="1156417.Y919_03830"/>
<dbReference type="GO" id="GO:0005737">
    <property type="term" value="C:cytoplasm"/>
    <property type="evidence" value="ECO:0007669"/>
    <property type="project" value="TreeGrafter"/>
</dbReference>
<dbReference type="PANTHER" id="PTHR24960">
    <property type="entry name" value="PHOTOSYSTEM I IRON-SULFUR CENTER-RELATED"/>
    <property type="match status" value="1"/>
</dbReference>
<comment type="cofactor">
    <cofactor evidence="1">
        <name>[4Fe-4S] cluster</name>
        <dbReference type="ChEBI" id="CHEBI:49883"/>
    </cofactor>
</comment>
<proteinExistence type="predicted"/>
<dbReference type="PROSITE" id="PS00198">
    <property type="entry name" value="4FE4S_FER_1"/>
    <property type="match status" value="1"/>
</dbReference>
<evidence type="ECO:0000259" key="9">
    <source>
        <dbReference type="PROSITE" id="PS51379"/>
    </source>
</evidence>
<dbReference type="InterPro" id="IPR050157">
    <property type="entry name" value="PSI_iron-sulfur_center"/>
</dbReference>
<feature type="domain" description="4Fe-4S ferredoxin-type" evidence="9">
    <location>
        <begin position="29"/>
        <end position="56"/>
    </location>
</feature>
<keyword evidence="6" id="KW-0249">Electron transport</keyword>
<evidence type="ECO:0000256" key="7">
    <source>
        <dbReference type="ARBA" id="ARBA00023004"/>
    </source>
</evidence>
<evidence type="ECO:0000256" key="8">
    <source>
        <dbReference type="ARBA" id="ARBA00023014"/>
    </source>
</evidence>
<keyword evidence="4" id="KW-0004">4Fe-4S</keyword>
<evidence type="ECO:0000256" key="1">
    <source>
        <dbReference type="ARBA" id="ARBA00001966"/>
    </source>
</evidence>
<evidence type="ECO:0000313" key="11">
    <source>
        <dbReference type="Proteomes" id="UP000029622"/>
    </source>
</evidence>
<dbReference type="RefSeq" id="WP_035162551.1">
    <property type="nucleotide sequence ID" value="NZ_AZTB01000012.1"/>
</dbReference>
<dbReference type="GO" id="GO:0051539">
    <property type="term" value="F:4 iron, 4 sulfur cluster binding"/>
    <property type="evidence" value="ECO:0007669"/>
    <property type="project" value="UniProtKB-KW"/>
</dbReference>
<comment type="caution">
    <text evidence="10">The sequence shown here is derived from an EMBL/GenBank/DDBJ whole genome shotgun (WGS) entry which is preliminary data.</text>
</comment>
<evidence type="ECO:0000313" key="10">
    <source>
        <dbReference type="EMBL" id="KGG80885.1"/>
    </source>
</evidence>
<reference evidence="10 11" key="1">
    <citation type="submission" date="2013-12" db="EMBL/GenBank/DDBJ databases">
        <title>Draft genome sequence of Caloranaerobacter sp. H53214.</title>
        <authorList>
            <person name="Jiang L.J."/>
            <person name="Shao Z.Z."/>
            <person name="Long M.N."/>
        </authorList>
    </citation>
    <scope>NUCLEOTIDE SEQUENCE [LARGE SCALE GENOMIC DNA]</scope>
    <source>
        <strain evidence="10 11">H53214</strain>
    </source>
</reference>
<dbReference type="Gene3D" id="3.30.70.20">
    <property type="match status" value="1"/>
</dbReference>
<keyword evidence="5" id="KW-0479">Metal-binding</keyword>
<evidence type="ECO:0000256" key="4">
    <source>
        <dbReference type="ARBA" id="ARBA00022485"/>
    </source>
</evidence>
<dbReference type="InterPro" id="IPR017896">
    <property type="entry name" value="4Fe4S_Fe-S-bd"/>
</dbReference>
<keyword evidence="8" id="KW-0411">Iron-sulfur</keyword>
<dbReference type="Proteomes" id="UP000029622">
    <property type="component" value="Unassembled WGS sequence"/>
</dbReference>
<evidence type="ECO:0000256" key="5">
    <source>
        <dbReference type="ARBA" id="ARBA00022723"/>
    </source>
</evidence>
<dbReference type="FunFam" id="3.30.70.20:FF:000045">
    <property type="entry name" value="Ferredoxin, 4Fe-4S"/>
    <property type="match status" value="1"/>
</dbReference>
<dbReference type="EMBL" id="AZTB01000012">
    <property type="protein sequence ID" value="KGG80885.1"/>
    <property type="molecule type" value="Genomic_DNA"/>
</dbReference>
<dbReference type="GO" id="GO:0046872">
    <property type="term" value="F:metal ion binding"/>
    <property type="evidence" value="ECO:0007669"/>
    <property type="project" value="UniProtKB-KW"/>
</dbReference>
<dbReference type="InterPro" id="IPR017900">
    <property type="entry name" value="4Fe4S_Fe_S_CS"/>
</dbReference>
<dbReference type="PROSITE" id="PS51379">
    <property type="entry name" value="4FE4S_FER_2"/>
    <property type="match status" value="2"/>
</dbReference>
<keyword evidence="3" id="KW-0813">Transport</keyword>
<accession>A0A096BI48</accession>
<evidence type="ECO:0000256" key="6">
    <source>
        <dbReference type="ARBA" id="ARBA00022982"/>
    </source>
</evidence>
<sequence>MAYKITDACISCGACEPECPVNVISPGEDKYVIDADGCIECGACANVCPVDAPVLE</sequence>
<dbReference type="Pfam" id="PF12838">
    <property type="entry name" value="Fer4_7"/>
    <property type="match status" value="1"/>
</dbReference>
<dbReference type="AlphaFoldDB" id="A0A096BI48"/>
<protein>
    <submittedName>
        <fullName evidence="10">Ferredoxin</fullName>
    </submittedName>
</protein>
<evidence type="ECO:0000256" key="3">
    <source>
        <dbReference type="ARBA" id="ARBA00022448"/>
    </source>
</evidence>